<feature type="domain" description="Alpha/beta hydrolase fold-3" evidence="2">
    <location>
        <begin position="85"/>
        <end position="296"/>
    </location>
</feature>
<proteinExistence type="predicted"/>
<organism evidence="3 4">
    <name type="scientific">Plectosphaerella plurivora</name>
    <dbReference type="NCBI Taxonomy" id="936078"/>
    <lineage>
        <taxon>Eukaryota</taxon>
        <taxon>Fungi</taxon>
        <taxon>Dikarya</taxon>
        <taxon>Ascomycota</taxon>
        <taxon>Pezizomycotina</taxon>
        <taxon>Sordariomycetes</taxon>
        <taxon>Hypocreomycetidae</taxon>
        <taxon>Glomerellales</taxon>
        <taxon>Plectosphaerellaceae</taxon>
        <taxon>Plectosphaerella</taxon>
    </lineage>
</organism>
<protein>
    <submittedName>
        <fullName evidence="3">Arylesterase/monooxygenase</fullName>
    </submittedName>
</protein>
<gene>
    <name evidence="3" type="ORF">F5X68DRAFT_210619</name>
</gene>
<dbReference type="OrthoDB" id="408631at2759"/>
<dbReference type="InterPro" id="IPR013094">
    <property type="entry name" value="AB_hydrolase_3"/>
</dbReference>
<comment type="caution">
    <text evidence="3">The sequence shown here is derived from an EMBL/GenBank/DDBJ whole genome shotgun (WGS) entry which is preliminary data.</text>
</comment>
<dbReference type="Proteomes" id="UP000770015">
    <property type="component" value="Unassembled WGS sequence"/>
</dbReference>
<evidence type="ECO:0000256" key="1">
    <source>
        <dbReference type="ARBA" id="ARBA00022801"/>
    </source>
</evidence>
<evidence type="ECO:0000259" key="2">
    <source>
        <dbReference type="Pfam" id="PF07859"/>
    </source>
</evidence>
<evidence type="ECO:0000313" key="4">
    <source>
        <dbReference type="Proteomes" id="UP000770015"/>
    </source>
</evidence>
<dbReference type="PANTHER" id="PTHR48081">
    <property type="entry name" value="AB HYDROLASE SUPERFAMILY PROTEIN C4A8.06C"/>
    <property type="match status" value="1"/>
</dbReference>
<dbReference type="Gene3D" id="3.40.50.1820">
    <property type="entry name" value="alpha/beta hydrolase"/>
    <property type="match status" value="1"/>
</dbReference>
<dbReference type="InterPro" id="IPR029058">
    <property type="entry name" value="AB_hydrolase_fold"/>
</dbReference>
<dbReference type="PANTHER" id="PTHR48081:SF8">
    <property type="entry name" value="ALPHA_BETA HYDROLASE FOLD-3 DOMAIN-CONTAINING PROTEIN-RELATED"/>
    <property type="match status" value="1"/>
</dbReference>
<dbReference type="EMBL" id="JAGSXJ010000016">
    <property type="protein sequence ID" value="KAH6685072.1"/>
    <property type="molecule type" value="Genomic_DNA"/>
</dbReference>
<dbReference type="InterPro" id="IPR050300">
    <property type="entry name" value="GDXG_lipolytic_enzyme"/>
</dbReference>
<dbReference type="GO" id="GO:0016787">
    <property type="term" value="F:hydrolase activity"/>
    <property type="evidence" value="ECO:0007669"/>
    <property type="project" value="UniProtKB-KW"/>
</dbReference>
<dbReference type="Pfam" id="PF07859">
    <property type="entry name" value="Abhydrolase_3"/>
    <property type="match status" value="1"/>
</dbReference>
<dbReference type="AlphaFoldDB" id="A0A9P8V9P1"/>
<name>A0A9P8V9P1_9PEZI</name>
<keyword evidence="1" id="KW-0378">Hydrolase</keyword>
<evidence type="ECO:0000313" key="3">
    <source>
        <dbReference type="EMBL" id="KAH6685072.1"/>
    </source>
</evidence>
<keyword evidence="4" id="KW-1185">Reference proteome</keyword>
<accession>A0A9P8V9P1</accession>
<dbReference type="SUPFAM" id="SSF53474">
    <property type="entry name" value="alpha/beta-Hydrolases"/>
    <property type="match status" value="1"/>
</dbReference>
<reference evidence="3" key="1">
    <citation type="journal article" date="2021" name="Nat. Commun.">
        <title>Genetic determinants of endophytism in the Arabidopsis root mycobiome.</title>
        <authorList>
            <person name="Mesny F."/>
            <person name="Miyauchi S."/>
            <person name="Thiergart T."/>
            <person name="Pickel B."/>
            <person name="Atanasova L."/>
            <person name="Karlsson M."/>
            <person name="Huettel B."/>
            <person name="Barry K.W."/>
            <person name="Haridas S."/>
            <person name="Chen C."/>
            <person name="Bauer D."/>
            <person name="Andreopoulos W."/>
            <person name="Pangilinan J."/>
            <person name="LaButti K."/>
            <person name="Riley R."/>
            <person name="Lipzen A."/>
            <person name="Clum A."/>
            <person name="Drula E."/>
            <person name="Henrissat B."/>
            <person name="Kohler A."/>
            <person name="Grigoriev I.V."/>
            <person name="Martin F.M."/>
            <person name="Hacquard S."/>
        </authorList>
    </citation>
    <scope>NUCLEOTIDE SEQUENCE</scope>
    <source>
        <strain evidence="3">MPI-SDFR-AT-0117</strain>
    </source>
</reference>
<sequence length="320" mass="34026">MPLSWDPEVAEAFKPVAALFNARPAAPVHDVETRRAAMAAFSIPHIHNPAVKVTVHEVELVGGDTIQVHAFEKNSPGSDALVPAVIHSHGGGMIAGDITFAASGIQAYVESTGVSFFSVEYRLAPENTDTGLVEDVYAGLLWLHQNAGQFNVDPTRIGVMGESAGGGIAAGVALMARDKGLSPPLAKQILVYPMLDDRNCKSVRELEATGLIWSFADNLTGWGAVLGKDRAGDPDADVSYFAVPARAKSVAGLPSTYIDVGGLDIFRNEDMAYASRIAAENIDVEFHVYPGVPHGWELFASKTQSAIRATANRARALMSF</sequence>